<dbReference type="RefSeq" id="WP_336544431.1">
    <property type="nucleotide sequence ID" value="NZ_JBBBDM010000001.1"/>
</dbReference>
<gene>
    <name evidence="2" type="ORF">V8201_02930</name>
</gene>
<dbReference type="EMBL" id="JBBBDM010000001">
    <property type="protein sequence ID" value="MEI5686029.1"/>
    <property type="molecule type" value="Genomic_DNA"/>
</dbReference>
<sequence length="236" mass="24689">MQGRTKRYAAATLLGQALILAGCDRQAAAPDPAPSPAATPVAVARPVGPERLILAFGDSLYAGYGLDRGQSLPDAIEARLRRQGINATIVNAGVSGDTTAAGRQRLGFVLDNLPRPPDLVLLGLGGNDVLRQLPAAETRANMTAMLDELHRRKLPVVLTGMKAPPNLGRAYVTAFDGIWPDLAKRDSAGLYPFVLDGVIGDPALMQADRVHPNAAGVTRIADRLTPLVAAGLKPAA</sequence>
<feature type="domain" description="SGNH hydrolase-type esterase" evidence="1">
    <location>
        <begin position="55"/>
        <end position="216"/>
    </location>
</feature>
<dbReference type="Proteomes" id="UP001367771">
    <property type="component" value="Unassembled WGS sequence"/>
</dbReference>
<dbReference type="SUPFAM" id="SSF52266">
    <property type="entry name" value="SGNH hydrolase"/>
    <property type="match status" value="1"/>
</dbReference>
<dbReference type="PANTHER" id="PTHR30383:SF24">
    <property type="entry name" value="THIOESTERASE 1_PROTEASE 1_LYSOPHOSPHOLIPASE L1"/>
    <property type="match status" value="1"/>
</dbReference>
<dbReference type="Pfam" id="PF13472">
    <property type="entry name" value="Lipase_GDSL_2"/>
    <property type="match status" value="1"/>
</dbReference>
<dbReference type="CDD" id="cd01822">
    <property type="entry name" value="Lysophospholipase_L1_like"/>
    <property type="match status" value="1"/>
</dbReference>
<protein>
    <submittedName>
        <fullName evidence="2">Arylesterase</fullName>
    </submittedName>
</protein>
<proteinExistence type="predicted"/>
<name>A0ABU8GZ26_9SPHN</name>
<dbReference type="InterPro" id="IPR036514">
    <property type="entry name" value="SGNH_hydro_sf"/>
</dbReference>
<dbReference type="Gene3D" id="3.40.50.1110">
    <property type="entry name" value="SGNH hydrolase"/>
    <property type="match status" value="1"/>
</dbReference>
<organism evidence="2 3">
    <name type="scientific">Sphingomonas kyungheensis</name>
    <dbReference type="NCBI Taxonomy" id="1069987"/>
    <lineage>
        <taxon>Bacteria</taxon>
        <taxon>Pseudomonadati</taxon>
        <taxon>Pseudomonadota</taxon>
        <taxon>Alphaproteobacteria</taxon>
        <taxon>Sphingomonadales</taxon>
        <taxon>Sphingomonadaceae</taxon>
        <taxon>Sphingomonas</taxon>
    </lineage>
</organism>
<dbReference type="PANTHER" id="PTHR30383">
    <property type="entry name" value="THIOESTERASE 1/PROTEASE 1/LYSOPHOSPHOLIPASE L1"/>
    <property type="match status" value="1"/>
</dbReference>
<evidence type="ECO:0000259" key="1">
    <source>
        <dbReference type="Pfam" id="PF13472"/>
    </source>
</evidence>
<evidence type="ECO:0000313" key="3">
    <source>
        <dbReference type="Proteomes" id="UP001367771"/>
    </source>
</evidence>
<dbReference type="InterPro" id="IPR013830">
    <property type="entry name" value="SGNH_hydro"/>
</dbReference>
<dbReference type="PROSITE" id="PS51257">
    <property type="entry name" value="PROKAR_LIPOPROTEIN"/>
    <property type="match status" value="1"/>
</dbReference>
<reference evidence="2 3" key="1">
    <citation type="journal article" date="2013" name="Int. J. Syst. Evol. Microbiol.">
        <title>Sphingomonas kyungheensis sp. nov., a bacterium with ginsenoside-converting activity isolated from soil of a ginseng field.</title>
        <authorList>
            <person name="Son H.M."/>
            <person name="Yang J.E."/>
            <person name="Park Y."/>
            <person name="Han C.K."/>
            <person name="Kim S.G."/>
            <person name="Kook M."/>
            <person name="Yi T.H."/>
        </authorList>
    </citation>
    <scope>NUCLEOTIDE SEQUENCE [LARGE SCALE GENOMIC DNA]</scope>
    <source>
        <strain evidence="2 3">LMG 26582</strain>
    </source>
</reference>
<comment type="caution">
    <text evidence="2">The sequence shown here is derived from an EMBL/GenBank/DDBJ whole genome shotgun (WGS) entry which is preliminary data.</text>
</comment>
<dbReference type="InterPro" id="IPR051532">
    <property type="entry name" value="Ester_Hydrolysis_Enzymes"/>
</dbReference>
<evidence type="ECO:0000313" key="2">
    <source>
        <dbReference type="EMBL" id="MEI5686029.1"/>
    </source>
</evidence>
<accession>A0ABU8GZ26</accession>
<keyword evidence="3" id="KW-1185">Reference proteome</keyword>